<comment type="caution">
    <text evidence="1">The sequence shown here is derived from an EMBL/GenBank/DDBJ whole genome shotgun (WGS) entry which is preliminary data.</text>
</comment>
<reference evidence="1 2" key="1">
    <citation type="submission" date="2024-04" db="EMBL/GenBank/DDBJ databases">
        <title>Tritrichomonas musculus Genome.</title>
        <authorList>
            <person name="Alves-Ferreira E."/>
            <person name="Grigg M."/>
            <person name="Lorenzi H."/>
            <person name="Galac M."/>
        </authorList>
    </citation>
    <scope>NUCLEOTIDE SEQUENCE [LARGE SCALE GENOMIC DNA]</scope>
    <source>
        <strain evidence="1 2">EAF2021</strain>
    </source>
</reference>
<dbReference type="Gene3D" id="1.25.40.10">
    <property type="entry name" value="Tetratricopeptide repeat domain"/>
    <property type="match status" value="2"/>
</dbReference>
<dbReference type="InterPro" id="IPR011990">
    <property type="entry name" value="TPR-like_helical_dom_sf"/>
</dbReference>
<evidence type="ECO:0000313" key="2">
    <source>
        <dbReference type="Proteomes" id="UP001470230"/>
    </source>
</evidence>
<evidence type="ECO:0000313" key="1">
    <source>
        <dbReference type="EMBL" id="KAK8837767.1"/>
    </source>
</evidence>
<proteinExistence type="predicted"/>
<dbReference type="EMBL" id="JAPFFF010000058">
    <property type="protein sequence ID" value="KAK8837767.1"/>
    <property type="molecule type" value="Genomic_DNA"/>
</dbReference>
<sequence length="546" mass="63578">MIIVPSPELLIHKKSPYYDSQIYDHENDPIEEEVRLAQQSIDNVLVKFQHDDSFTRHSRVQVTYESMEFLSIPISKIALLMGALCSNMNKDNSALYWYKLAASRGSIRALIAIGILYLKGRLINIRQTAEKENINIIALKWFFRAMRRGSLEAIQYVAYTYYNLGKIHESFHYFFDHYIQSNSLYSKYAVANLLASFDHADESYHWLISSANQGHLLSARSAVSCQECNVYRAIWEQLISKFEIPELEHKVFNEDLFSIKDIQENEIPENPRLFDIFWQFDTIQSQADMNYFITPTRKYHIQKIERDEEILFSDMDERFGNLKVFEGDPCFYPSLNRTSYIIKAFKYAAPQMEKRNLKLALSFLRKGRINGQYLLSNCSLYSQKRNSKNPKDLVSCGLLASLLNQHEEAQLLFLKAGKKGNEQGCLLYGLYMFHSDNEESIQIGSSYLARCMSNPIALLHLGLANNDFFYLRRASEILKIEKNHEMFEWLGDCFKLGAIIPQNYKLALLWYGASLRYKEEEGEDPKCLLEKINLMKNVNTVMSFCF</sequence>
<dbReference type="Proteomes" id="UP001470230">
    <property type="component" value="Unassembled WGS sequence"/>
</dbReference>
<name>A0ABR2GWJ5_9EUKA</name>
<accession>A0ABR2GWJ5</accession>
<dbReference type="SUPFAM" id="SSF81901">
    <property type="entry name" value="HCP-like"/>
    <property type="match status" value="2"/>
</dbReference>
<protein>
    <submittedName>
        <fullName evidence="1">Uncharacterized protein</fullName>
    </submittedName>
</protein>
<gene>
    <name evidence="1" type="ORF">M9Y10_036305</name>
</gene>
<organism evidence="1 2">
    <name type="scientific">Tritrichomonas musculus</name>
    <dbReference type="NCBI Taxonomy" id="1915356"/>
    <lineage>
        <taxon>Eukaryota</taxon>
        <taxon>Metamonada</taxon>
        <taxon>Parabasalia</taxon>
        <taxon>Tritrichomonadida</taxon>
        <taxon>Tritrichomonadidae</taxon>
        <taxon>Tritrichomonas</taxon>
    </lineage>
</organism>
<keyword evidence="2" id="KW-1185">Reference proteome</keyword>